<dbReference type="CTD" id="7189"/>
<dbReference type="FunFam" id="3.30.40.10:FF:000179">
    <property type="entry name" value="TNF receptor-associated factor"/>
    <property type="match status" value="1"/>
</dbReference>
<dbReference type="GO" id="GO:0005164">
    <property type="term" value="F:tumor necrosis factor receptor binding"/>
    <property type="evidence" value="ECO:0007669"/>
    <property type="project" value="InterPro"/>
</dbReference>
<dbReference type="InterPro" id="IPR001841">
    <property type="entry name" value="Znf_RING"/>
</dbReference>
<evidence type="ECO:0000259" key="10">
    <source>
        <dbReference type="PROSITE" id="PS50089"/>
    </source>
</evidence>
<dbReference type="GO" id="GO:0005938">
    <property type="term" value="C:cell cortex"/>
    <property type="evidence" value="ECO:0007669"/>
    <property type="project" value="UniProtKB-SubCell"/>
</dbReference>
<dbReference type="Pfam" id="PF02176">
    <property type="entry name" value="zf-TRAF"/>
    <property type="match status" value="1"/>
</dbReference>
<dbReference type="InterPro" id="IPR048676">
    <property type="entry name" value="COMMD9_N"/>
</dbReference>
<dbReference type="CDD" id="cd04757">
    <property type="entry name" value="Commd9"/>
    <property type="match status" value="1"/>
</dbReference>
<evidence type="ECO:0000256" key="1">
    <source>
        <dbReference type="ARBA" id="ARBA00004502"/>
    </source>
</evidence>
<dbReference type="FunFam" id="3.30.40.10:FF:000211">
    <property type="entry name" value="TNF receptor-associated factor"/>
    <property type="match status" value="1"/>
</dbReference>
<comment type="similarity">
    <text evidence="3">Belongs to the TNF receptor-associated factor family. A subfamily.</text>
</comment>
<dbReference type="PANTHER" id="PTHR15663:SF4">
    <property type="entry name" value="COMM DOMAIN-CONTAINING PROTEIN 9"/>
    <property type="match status" value="1"/>
</dbReference>
<dbReference type="OrthoDB" id="64318at2759"/>
<dbReference type="GeneID" id="117351994"/>
<dbReference type="PROSITE" id="PS50145">
    <property type="entry name" value="ZF_TRAF"/>
    <property type="match status" value="2"/>
</dbReference>
<feature type="domain" description="TRAF-type" evidence="11">
    <location>
        <begin position="152"/>
        <end position="193"/>
    </location>
</feature>
<evidence type="ECO:0000259" key="11">
    <source>
        <dbReference type="PROSITE" id="PS50145"/>
    </source>
</evidence>
<evidence type="ECO:0000256" key="4">
    <source>
        <dbReference type="ARBA" id="ARBA00022677"/>
    </source>
</evidence>
<keyword evidence="14" id="KW-0675">Receptor</keyword>
<dbReference type="PROSITE" id="PS51269">
    <property type="entry name" value="COMM"/>
    <property type="match status" value="1"/>
</dbReference>
<dbReference type="InterPro" id="IPR001293">
    <property type="entry name" value="Znf_TRAF"/>
</dbReference>
<dbReference type="Pfam" id="PF18048">
    <property type="entry name" value="TRAF6_Z2"/>
    <property type="match status" value="1"/>
</dbReference>
<dbReference type="GO" id="GO:0004842">
    <property type="term" value="F:ubiquitin-protein transferase activity"/>
    <property type="evidence" value="ECO:0007669"/>
    <property type="project" value="InterPro"/>
</dbReference>
<accession>A0A6P8P3Y7</accession>
<evidence type="ECO:0000259" key="12">
    <source>
        <dbReference type="PROSITE" id="PS51269"/>
    </source>
</evidence>
<reference evidence="14" key="1">
    <citation type="submission" date="2025-08" db="UniProtKB">
        <authorList>
            <consortium name="RefSeq"/>
        </authorList>
    </citation>
    <scope>IDENTIFICATION</scope>
</reference>
<dbReference type="GO" id="GO:0005811">
    <property type="term" value="C:lipid droplet"/>
    <property type="evidence" value="ECO:0007669"/>
    <property type="project" value="UniProtKB-SubCell"/>
</dbReference>
<evidence type="ECO:0000256" key="3">
    <source>
        <dbReference type="ARBA" id="ARBA00006608"/>
    </source>
</evidence>
<organism evidence="13 14">
    <name type="scientific">Geotrypetes seraphini</name>
    <name type="common">Gaboon caecilian</name>
    <name type="synonym">Caecilia seraphini</name>
    <dbReference type="NCBI Taxonomy" id="260995"/>
    <lineage>
        <taxon>Eukaryota</taxon>
        <taxon>Metazoa</taxon>
        <taxon>Chordata</taxon>
        <taxon>Craniata</taxon>
        <taxon>Vertebrata</taxon>
        <taxon>Euteleostomi</taxon>
        <taxon>Amphibia</taxon>
        <taxon>Gymnophiona</taxon>
        <taxon>Geotrypetes</taxon>
    </lineage>
</organism>
<sequence>MSVLHSDSSSGPSDFENACCAAMASAFHGSTKDDSAYGSSVGPATLPGSLIEETQGYDVEFDPPLESKYECPICLMALREAVQTPCGHRFCKGCIIKSLRDAGQKCPIDNELLLENQLFPDNFAKREILSLKVKCPSQGCNRKMELRHLEEHEGQCEFANVECPQCRAPFQRRLIEDHMRLECPRRQVSCENCAMFMAYEDKQDHDHTCPLAYVICEYCHTELIREQMSSHYDMDCPMAPIPCTFTDFGCPEKASSKEDVKKLCNDCFSSTAVGSDRLIENTSSSLSATPEEASQLICSLHKLTRHVLFRGLTAAEDILGLFPENFHQSLKKLLTKIILENLAAWRSEAEISQISLPRLVDMDWRVDIKTASDSVSRMAVPTCLLHIKIREDASPCGDEPETSVVTVELSKETLDTMLDGLGRICDQLSAIATK</sequence>
<feature type="domain" description="RING-type" evidence="10">
    <location>
        <begin position="71"/>
        <end position="110"/>
    </location>
</feature>
<dbReference type="SUPFAM" id="SSF49599">
    <property type="entry name" value="TRAF domain-like"/>
    <property type="match status" value="2"/>
</dbReference>
<comment type="subcellular location">
    <subcellularLocation>
        <location evidence="2">Cytoplasm</location>
        <location evidence="2">Cell cortex</location>
    </subcellularLocation>
    <subcellularLocation>
        <location evidence="1">Lipid droplet</location>
    </subcellularLocation>
</comment>
<dbReference type="PANTHER" id="PTHR15663">
    <property type="entry name" value="COMM DOMAIN-CONTAINING PROTEIN 9"/>
    <property type="match status" value="1"/>
</dbReference>
<dbReference type="GO" id="GO:0008270">
    <property type="term" value="F:zinc ion binding"/>
    <property type="evidence" value="ECO:0007669"/>
    <property type="project" value="UniProtKB-KW"/>
</dbReference>
<dbReference type="AlphaFoldDB" id="A0A6P8P3Y7"/>
<evidence type="ECO:0000256" key="6">
    <source>
        <dbReference type="ARBA" id="ARBA00022771"/>
    </source>
</evidence>
<dbReference type="PROSITE" id="PS00518">
    <property type="entry name" value="ZF_RING_1"/>
    <property type="match status" value="1"/>
</dbReference>
<dbReference type="Pfam" id="PF13923">
    <property type="entry name" value="zf-C3HC4_2"/>
    <property type="match status" value="1"/>
</dbReference>
<dbReference type="SUPFAM" id="SSF57850">
    <property type="entry name" value="RING/U-box"/>
    <property type="match status" value="1"/>
</dbReference>
<keyword evidence="4" id="KW-0551">Lipid droplet</keyword>
<dbReference type="InterPro" id="IPR027139">
    <property type="entry name" value="TRAF6_RING-HC"/>
</dbReference>
<evidence type="ECO:0000256" key="7">
    <source>
        <dbReference type="ARBA" id="ARBA00022833"/>
    </source>
</evidence>
<dbReference type="SMART" id="SM00184">
    <property type="entry name" value="RING"/>
    <property type="match status" value="1"/>
</dbReference>
<gene>
    <name evidence="14" type="primary">TRAF6</name>
</gene>
<keyword evidence="13" id="KW-1185">Reference proteome</keyword>
<dbReference type="GO" id="GO:0141124">
    <property type="term" value="P:intracellular signaling cassette"/>
    <property type="evidence" value="ECO:0007669"/>
    <property type="project" value="UniProtKB-ARBA"/>
</dbReference>
<feature type="zinc finger region" description="TRAF-type" evidence="9">
    <location>
        <begin position="205"/>
        <end position="250"/>
    </location>
</feature>
<evidence type="ECO:0000256" key="5">
    <source>
        <dbReference type="ARBA" id="ARBA00022723"/>
    </source>
</evidence>
<dbReference type="InterPro" id="IPR013083">
    <property type="entry name" value="Znf_RING/FYVE/PHD"/>
</dbReference>
<dbReference type="PROSITE" id="PS50089">
    <property type="entry name" value="ZF_RING_2"/>
    <property type="match status" value="1"/>
</dbReference>
<proteinExistence type="inferred from homology"/>
<evidence type="ECO:0000313" key="14">
    <source>
        <dbReference type="RefSeq" id="XP_033783822.1"/>
    </source>
</evidence>
<dbReference type="GO" id="GO:0016567">
    <property type="term" value="P:protein ubiquitination"/>
    <property type="evidence" value="ECO:0007669"/>
    <property type="project" value="InterPro"/>
</dbReference>
<evidence type="ECO:0000256" key="9">
    <source>
        <dbReference type="PROSITE-ProRule" id="PRU00207"/>
    </source>
</evidence>
<feature type="domain" description="COMM" evidence="12">
    <location>
        <begin position="358"/>
        <end position="432"/>
    </location>
</feature>
<feature type="domain" description="TRAF-type" evidence="11">
    <location>
        <begin position="205"/>
        <end position="250"/>
    </location>
</feature>
<protein>
    <recommendedName>
        <fullName evidence="8">E3 ubiquitin-protein ligase TRAF6</fullName>
    </recommendedName>
</protein>
<dbReference type="InterPro" id="IPR037360">
    <property type="entry name" value="COMMD9"/>
</dbReference>
<dbReference type="Pfam" id="PF07258">
    <property type="entry name" value="COMM_domain"/>
    <property type="match status" value="1"/>
</dbReference>
<evidence type="ECO:0000313" key="13">
    <source>
        <dbReference type="Proteomes" id="UP000515159"/>
    </source>
</evidence>
<dbReference type="Proteomes" id="UP000515159">
    <property type="component" value="Chromosome 19"/>
</dbReference>
<name>A0A6P8P3Y7_GEOSA</name>
<feature type="zinc finger region" description="TRAF-type" evidence="9">
    <location>
        <begin position="152"/>
        <end position="193"/>
    </location>
</feature>
<dbReference type="Pfam" id="PF20923">
    <property type="entry name" value="COMMD9_HN"/>
    <property type="match status" value="1"/>
</dbReference>
<dbReference type="InterPro" id="IPR017907">
    <property type="entry name" value="Znf_RING_CS"/>
</dbReference>
<evidence type="ECO:0000256" key="2">
    <source>
        <dbReference type="ARBA" id="ARBA00004544"/>
    </source>
</evidence>
<keyword evidence="5 9" id="KW-0479">Metal-binding</keyword>
<dbReference type="RefSeq" id="XP_033783822.1">
    <property type="nucleotide sequence ID" value="XM_033927931.1"/>
</dbReference>
<dbReference type="InterPro" id="IPR041310">
    <property type="entry name" value="TRAF6_Z2"/>
</dbReference>
<dbReference type="Gene3D" id="3.30.40.10">
    <property type="entry name" value="Zinc/RING finger domain, C3HC4 (zinc finger)"/>
    <property type="match status" value="3"/>
</dbReference>
<keyword evidence="7 9" id="KW-0862">Zinc</keyword>
<keyword evidence="6 9" id="KW-0863">Zinc-finger</keyword>
<evidence type="ECO:0000256" key="8">
    <source>
        <dbReference type="ARBA" id="ARBA00030810"/>
    </source>
</evidence>
<dbReference type="CDD" id="cd16643">
    <property type="entry name" value="mRING-HC-C3HC3D_TRAF6"/>
    <property type="match status" value="1"/>
</dbReference>
<dbReference type="InterPro" id="IPR017920">
    <property type="entry name" value="COMM"/>
</dbReference>